<proteinExistence type="inferred from homology"/>
<evidence type="ECO:0000256" key="2">
    <source>
        <dbReference type="ARBA" id="ARBA00009085"/>
    </source>
</evidence>
<keyword evidence="6" id="KW-0378">Hydrolase</keyword>
<dbReference type="Pfam" id="PF14533">
    <property type="entry name" value="USP7_C2"/>
    <property type="match status" value="1"/>
</dbReference>
<keyword evidence="5" id="KW-0833">Ubl conjugation pathway</keyword>
<comment type="catalytic activity">
    <reaction evidence="1">
        <text>Thiol-dependent hydrolysis of ester, thioester, amide, peptide and isopeptide bonds formed by the C-terminal Gly of ubiquitin (a 76-residue protein attached to proteins as an intracellular targeting signal).</text>
        <dbReference type="EC" id="3.4.19.12"/>
    </reaction>
</comment>
<evidence type="ECO:0000259" key="8">
    <source>
        <dbReference type="Pfam" id="PF14533"/>
    </source>
</evidence>
<keyword evidence="7" id="KW-0788">Thiol protease</keyword>
<comment type="similarity">
    <text evidence="2">Belongs to the peptidase C19 family.</text>
</comment>
<evidence type="ECO:0000256" key="6">
    <source>
        <dbReference type="ARBA" id="ARBA00022801"/>
    </source>
</evidence>
<organism evidence="9 10">
    <name type="scientific">Gigaspora margarita</name>
    <dbReference type="NCBI Taxonomy" id="4874"/>
    <lineage>
        <taxon>Eukaryota</taxon>
        <taxon>Fungi</taxon>
        <taxon>Fungi incertae sedis</taxon>
        <taxon>Mucoromycota</taxon>
        <taxon>Glomeromycotina</taxon>
        <taxon>Glomeromycetes</taxon>
        <taxon>Diversisporales</taxon>
        <taxon>Gigasporaceae</taxon>
        <taxon>Gigaspora</taxon>
    </lineage>
</organism>
<accession>A0A8H3X6X2</accession>
<evidence type="ECO:0000256" key="5">
    <source>
        <dbReference type="ARBA" id="ARBA00022786"/>
    </source>
</evidence>
<feature type="domain" description="Ubiquitin carboxyl-terminal hydrolase C-terminal" evidence="8">
    <location>
        <begin position="2"/>
        <end position="109"/>
    </location>
</feature>
<evidence type="ECO:0000313" key="9">
    <source>
        <dbReference type="EMBL" id="KAF0427023.1"/>
    </source>
</evidence>
<dbReference type="GO" id="GO:0006508">
    <property type="term" value="P:proteolysis"/>
    <property type="evidence" value="ECO:0007669"/>
    <property type="project" value="UniProtKB-KW"/>
</dbReference>
<dbReference type="GO" id="GO:0004843">
    <property type="term" value="F:cysteine-type deubiquitinase activity"/>
    <property type="evidence" value="ECO:0007669"/>
    <property type="project" value="UniProtKB-EC"/>
</dbReference>
<reference evidence="9 10" key="1">
    <citation type="journal article" date="2019" name="Environ. Microbiol.">
        <title>At the nexus of three kingdoms: the genome of the mycorrhizal fungus Gigaspora margarita provides insights into plant, endobacterial and fungal interactions.</title>
        <authorList>
            <person name="Venice F."/>
            <person name="Ghignone S."/>
            <person name="Salvioli di Fossalunga A."/>
            <person name="Amselem J."/>
            <person name="Novero M."/>
            <person name="Xianan X."/>
            <person name="Sedzielewska Toro K."/>
            <person name="Morin E."/>
            <person name="Lipzen A."/>
            <person name="Grigoriev I.V."/>
            <person name="Henrissat B."/>
            <person name="Martin F.M."/>
            <person name="Bonfante P."/>
        </authorList>
    </citation>
    <scope>NUCLEOTIDE SEQUENCE [LARGE SCALE GENOMIC DNA]</scope>
    <source>
        <strain evidence="9 10">BEG34</strain>
    </source>
</reference>
<evidence type="ECO:0000256" key="7">
    <source>
        <dbReference type="ARBA" id="ARBA00022807"/>
    </source>
</evidence>
<keyword evidence="10" id="KW-1185">Reference proteome</keyword>
<evidence type="ECO:0000256" key="4">
    <source>
        <dbReference type="ARBA" id="ARBA00022670"/>
    </source>
</evidence>
<evidence type="ECO:0000313" key="10">
    <source>
        <dbReference type="Proteomes" id="UP000439903"/>
    </source>
</evidence>
<gene>
    <name evidence="9" type="ORF">F8M41_006184</name>
</gene>
<dbReference type="EC" id="3.4.19.12" evidence="3"/>
<dbReference type="EMBL" id="WTPW01001601">
    <property type="protein sequence ID" value="KAF0427023.1"/>
    <property type="molecule type" value="Genomic_DNA"/>
</dbReference>
<keyword evidence="4 9" id="KW-0645">Protease</keyword>
<dbReference type="InterPro" id="IPR029346">
    <property type="entry name" value="USP_C"/>
</dbReference>
<dbReference type="AlphaFoldDB" id="A0A8H3X6X2"/>
<protein>
    <recommendedName>
        <fullName evidence="3">ubiquitinyl hydrolase 1</fullName>
        <ecNumber evidence="3">3.4.19.12</ecNumber>
    </recommendedName>
</protein>
<name>A0A8H3X6X2_GIGMA</name>
<evidence type="ECO:0000256" key="3">
    <source>
        <dbReference type="ARBA" id="ARBA00012759"/>
    </source>
</evidence>
<dbReference type="Proteomes" id="UP000439903">
    <property type="component" value="Unassembled WGS sequence"/>
</dbReference>
<dbReference type="OrthoDB" id="289038at2759"/>
<evidence type="ECO:0000256" key="1">
    <source>
        <dbReference type="ARBA" id="ARBA00000707"/>
    </source>
</evidence>
<sequence length="116" mass="13622">MLYAEEIPKEEVKLCANNRIVQVHHFTRKLLHLHRIPFKFVIKAGELLSTTKLRLQTRLGMNEKDFSKVKIAIIQALSYTKPHYIDDKNFILSDYKWTSDECLGLDYIDIQSISLE</sequence>
<comment type="caution">
    <text evidence="9">The sequence shown here is derived from an EMBL/GenBank/DDBJ whole genome shotgun (WGS) entry which is preliminary data.</text>
</comment>